<dbReference type="Pfam" id="PF14833">
    <property type="entry name" value="NAD_binding_11"/>
    <property type="match status" value="1"/>
</dbReference>
<dbReference type="PANTHER" id="PTHR43060">
    <property type="entry name" value="3-HYDROXYISOBUTYRATE DEHYDROGENASE-LIKE 1, MITOCHONDRIAL-RELATED"/>
    <property type="match status" value="1"/>
</dbReference>
<sequence length="421" mass="44159">MYTEKRNSEISDQEKLRAGVVGLGMIGGGIAESLLTSGYLPAVYDVRRESMEPFAGRARLASSAKEVAALSEVVMICVVNAAQAESVLTGGDGVLSAGKRGLIVCLVSTVSRRDVLRLGALCEEAGASLIDCGVSPGYLAARNGMIAMAGGGDEALERAESVLSGWSKEVIRCGGAGAGMAVKLARNVFTFGCWRVAKEAQHLVEASGGDPHKLLRAIEASDPEGELPLDKLRRAGKDGKIPPEVAEKNYPLMVKDLDAALDLAEETDVSMPAALAAREFAEDTLDFPRPEEDASARGIAAADRVYRGMGAHLASRAENAYVGETLKNVFGGVWSRGGLSLSSRRLLVMGVAAAQGRADLIRTQALGALQNGELTESALQEAVLQLSYYAGWCNGGAVARGVSEAIAAFHRERGLNDPAQK</sequence>
<name>A0A9D2H3E8_9FIRM</name>
<protein>
    <submittedName>
        <fullName evidence="4">NAD-binding protein</fullName>
    </submittedName>
</protein>
<evidence type="ECO:0000259" key="2">
    <source>
        <dbReference type="Pfam" id="PF03446"/>
    </source>
</evidence>
<dbReference type="InterPro" id="IPR003779">
    <property type="entry name" value="CMD-like"/>
</dbReference>
<dbReference type="Pfam" id="PF02627">
    <property type="entry name" value="CMD"/>
    <property type="match status" value="1"/>
</dbReference>
<dbReference type="Gene3D" id="3.40.50.720">
    <property type="entry name" value="NAD(P)-binding Rossmann-like Domain"/>
    <property type="match status" value="1"/>
</dbReference>
<dbReference type="AlphaFoldDB" id="A0A9D2H3E8"/>
<dbReference type="Gene3D" id="1.10.1040.10">
    <property type="entry name" value="N-(1-d-carboxylethyl)-l-norvaline Dehydrogenase, domain 2"/>
    <property type="match status" value="1"/>
</dbReference>
<dbReference type="EMBL" id="DXAJ01000113">
    <property type="protein sequence ID" value="HJA03204.1"/>
    <property type="molecule type" value="Genomic_DNA"/>
</dbReference>
<dbReference type="GO" id="GO:0051287">
    <property type="term" value="F:NAD binding"/>
    <property type="evidence" value="ECO:0007669"/>
    <property type="project" value="InterPro"/>
</dbReference>
<reference evidence="4" key="1">
    <citation type="journal article" date="2021" name="PeerJ">
        <title>Extensive microbial diversity within the chicken gut microbiome revealed by metagenomics and culture.</title>
        <authorList>
            <person name="Gilroy R."/>
            <person name="Ravi A."/>
            <person name="Getino M."/>
            <person name="Pursley I."/>
            <person name="Horton D.L."/>
            <person name="Alikhan N.F."/>
            <person name="Baker D."/>
            <person name="Gharbi K."/>
            <person name="Hall N."/>
            <person name="Watson M."/>
            <person name="Adriaenssens E.M."/>
            <person name="Foster-Nyarko E."/>
            <person name="Jarju S."/>
            <person name="Secka A."/>
            <person name="Antonio M."/>
            <person name="Oren A."/>
            <person name="Chaudhuri R.R."/>
            <person name="La Ragione R."/>
            <person name="Hildebrand F."/>
            <person name="Pallen M.J."/>
        </authorList>
    </citation>
    <scope>NUCLEOTIDE SEQUENCE</scope>
    <source>
        <strain evidence="4">CHK156-179</strain>
    </source>
</reference>
<dbReference type="SUPFAM" id="SSF48179">
    <property type="entry name" value="6-phosphogluconate dehydrogenase C-terminal domain-like"/>
    <property type="match status" value="1"/>
</dbReference>
<dbReference type="GO" id="GO:0051920">
    <property type="term" value="F:peroxiredoxin activity"/>
    <property type="evidence" value="ECO:0007669"/>
    <property type="project" value="InterPro"/>
</dbReference>
<evidence type="ECO:0000313" key="4">
    <source>
        <dbReference type="EMBL" id="HJA03204.1"/>
    </source>
</evidence>
<dbReference type="InterPro" id="IPR029032">
    <property type="entry name" value="AhpD-like"/>
</dbReference>
<reference evidence="4" key="2">
    <citation type="submission" date="2021-04" db="EMBL/GenBank/DDBJ databases">
        <authorList>
            <person name="Gilroy R."/>
        </authorList>
    </citation>
    <scope>NUCLEOTIDE SEQUENCE</scope>
    <source>
        <strain evidence="4">CHK156-179</strain>
    </source>
</reference>
<feature type="domain" description="6-phosphogluconate dehydrogenase NADP-binding" evidence="2">
    <location>
        <begin position="19"/>
        <end position="173"/>
    </location>
</feature>
<dbReference type="SUPFAM" id="SSF69118">
    <property type="entry name" value="AhpD-like"/>
    <property type="match status" value="1"/>
</dbReference>
<evidence type="ECO:0000313" key="5">
    <source>
        <dbReference type="Proteomes" id="UP000824221"/>
    </source>
</evidence>
<dbReference type="GO" id="GO:0050661">
    <property type="term" value="F:NADP binding"/>
    <property type="evidence" value="ECO:0007669"/>
    <property type="project" value="InterPro"/>
</dbReference>
<dbReference type="Gene3D" id="1.20.1290.10">
    <property type="entry name" value="AhpD-like"/>
    <property type="match status" value="1"/>
</dbReference>
<gene>
    <name evidence="4" type="ORF">H9797_07510</name>
</gene>
<proteinExistence type="predicted"/>
<feature type="domain" description="Carboxymuconolactone decarboxylase-like" evidence="1">
    <location>
        <begin position="324"/>
        <end position="394"/>
    </location>
</feature>
<dbReference type="InterPro" id="IPR029154">
    <property type="entry name" value="HIBADH-like_NADP-bd"/>
</dbReference>
<dbReference type="InterPro" id="IPR008927">
    <property type="entry name" value="6-PGluconate_DH-like_C_sf"/>
</dbReference>
<dbReference type="Pfam" id="PF03446">
    <property type="entry name" value="NAD_binding_2"/>
    <property type="match status" value="1"/>
</dbReference>
<dbReference type="InterPro" id="IPR006115">
    <property type="entry name" value="6PGDH_NADP-bd"/>
</dbReference>
<evidence type="ECO:0000259" key="1">
    <source>
        <dbReference type="Pfam" id="PF02627"/>
    </source>
</evidence>
<dbReference type="PANTHER" id="PTHR43060:SF15">
    <property type="entry name" value="3-HYDROXYISOBUTYRATE DEHYDROGENASE-LIKE 1, MITOCHONDRIAL-RELATED"/>
    <property type="match status" value="1"/>
</dbReference>
<comment type="caution">
    <text evidence="4">The sequence shown here is derived from an EMBL/GenBank/DDBJ whole genome shotgun (WGS) entry which is preliminary data.</text>
</comment>
<evidence type="ECO:0000259" key="3">
    <source>
        <dbReference type="Pfam" id="PF14833"/>
    </source>
</evidence>
<organism evidence="4 5">
    <name type="scientific">Candidatus Gallimonas gallistercoris</name>
    <dbReference type="NCBI Taxonomy" id="2838602"/>
    <lineage>
        <taxon>Bacteria</taxon>
        <taxon>Bacillati</taxon>
        <taxon>Bacillota</taxon>
        <taxon>Clostridia</taxon>
        <taxon>Candidatus Gallimonas</taxon>
    </lineage>
</organism>
<feature type="domain" description="3-hydroxyisobutyrate dehydrogenase-like NAD-binding" evidence="3">
    <location>
        <begin position="177"/>
        <end position="286"/>
    </location>
</feature>
<accession>A0A9D2H3E8</accession>
<dbReference type="InterPro" id="IPR013328">
    <property type="entry name" value="6PGD_dom2"/>
</dbReference>
<dbReference type="Proteomes" id="UP000824221">
    <property type="component" value="Unassembled WGS sequence"/>
</dbReference>
<dbReference type="InterPro" id="IPR036291">
    <property type="entry name" value="NAD(P)-bd_dom_sf"/>
</dbReference>
<dbReference type="SUPFAM" id="SSF51735">
    <property type="entry name" value="NAD(P)-binding Rossmann-fold domains"/>
    <property type="match status" value="1"/>
</dbReference>